<dbReference type="Proteomes" id="UP000198697">
    <property type="component" value="Unassembled WGS sequence"/>
</dbReference>
<dbReference type="AlphaFoldDB" id="A0A1I0J1Q4"/>
<gene>
    <name evidence="1" type="ORF">SAMN04487998_3604</name>
</gene>
<proteinExistence type="predicted"/>
<sequence length="205" mass="22552">MLRLQFNGSYGISLGYSGGGLGWGYKLQVPKSISHSPYGGVYAGKAVSVYLDRIPVLFNHTVTRFDFKEVNADQELYLLSVKIDMFAGGGVNYVRGFCESCNLSGGFISPQDTIIFRQQPAIVRHWGGYVTAGATARVYRLGREKFNVTLFLNQGLTTMMEVPVQYTYNSGRGSIKLHVRGSGVGLLAAVPIRLKTFDKPLLPKQ</sequence>
<organism evidence="1 2">
    <name type="scientific">Hymenobacter actinosclerus</name>
    <dbReference type="NCBI Taxonomy" id="82805"/>
    <lineage>
        <taxon>Bacteria</taxon>
        <taxon>Pseudomonadati</taxon>
        <taxon>Bacteroidota</taxon>
        <taxon>Cytophagia</taxon>
        <taxon>Cytophagales</taxon>
        <taxon>Hymenobacteraceae</taxon>
        <taxon>Hymenobacter</taxon>
    </lineage>
</organism>
<keyword evidence="2" id="KW-1185">Reference proteome</keyword>
<reference evidence="2" key="1">
    <citation type="submission" date="2016-10" db="EMBL/GenBank/DDBJ databases">
        <authorList>
            <person name="Varghese N."/>
            <person name="Submissions S."/>
        </authorList>
    </citation>
    <scope>NUCLEOTIDE SEQUENCE [LARGE SCALE GENOMIC DNA]</scope>
    <source>
        <strain evidence="2">DSM 15310</strain>
    </source>
</reference>
<evidence type="ECO:0000313" key="1">
    <source>
        <dbReference type="EMBL" id="SEU03635.1"/>
    </source>
</evidence>
<evidence type="ECO:0000313" key="2">
    <source>
        <dbReference type="Proteomes" id="UP000198697"/>
    </source>
</evidence>
<dbReference type="EMBL" id="FOHS01000006">
    <property type="protein sequence ID" value="SEU03635.1"/>
    <property type="molecule type" value="Genomic_DNA"/>
</dbReference>
<name>A0A1I0J1Q4_9BACT</name>
<accession>A0A1I0J1Q4</accession>
<protein>
    <submittedName>
        <fullName evidence="1">Uncharacterized protein</fullName>
    </submittedName>
</protein>